<feature type="region of interest" description="Disordered" evidence="1">
    <location>
        <begin position="113"/>
        <end position="135"/>
    </location>
</feature>
<proteinExistence type="predicted"/>
<evidence type="ECO:0000256" key="1">
    <source>
        <dbReference type="SAM" id="MobiDB-lite"/>
    </source>
</evidence>
<accession>A0AAD7X9W9</accession>
<gene>
    <name evidence="2" type="ORF">ONZ51_g4880</name>
</gene>
<feature type="compositionally biased region" description="Basic residues" evidence="1">
    <location>
        <begin position="1"/>
        <end position="15"/>
    </location>
</feature>
<name>A0AAD7X9W9_9APHY</name>
<feature type="compositionally biased region" description="Low complexity" evidence="1">
    <location>
        <begin position="266"/>
        <end position="278"/>
    </location>
</feature>
<organism evidence="2 3">
    <name type="scientific">Trametes cubensis</name>
    <dbReference type="NCBI Taxonomy" id="1111947"/>
    <lineage>
        <taxon>Eukaryota</taxon>
        <taxon>Fungi</taxon>
        <taxon>Dikarya</taxon>
        <taxon>Basidiomycota</taxon>
        <taxon>Agaricomycotina</taxon>
        <taxon>Agaricomycetes</taxon>
        <taxon>Polyporales</taxon>
        <taxon>Polyporaceae</taxon>
        <taxon>Trametes</taxon>
    </lineage>
</organism>
<protein>
    <submittedName>
        <fullName evidence="2">Uncharacterized protein</fullName>
    </submittedName>
</protein>
<comment type="caution">
    <text evidence="2">The sequence shown here is derived from an EMBL/GenBank/DDBJ whole genome shotgun (WGS) entry which is preliminary data.</text>
</comment>
<dbReference type="AlphaFoldDB" id="A0AAD7X9W9"/>
<feature type="region of interest" description="Disordered" evidence="1">
    <location>
        <begin position="1"/>
        <end position="36"/>
    </location>
</feature>
<keyword evidence="3" id="KW-1185">Reference proteome</keyword>
<evidence type="ECO:0000313" key="3">
    <source>
        <dbReference type="Proteomes" id="UP001215151"/>
    </source>
</evidence>
<reference evidence="2" key="1">
    <citation type="submission" date="2022-11" db="EMBL/GenBank/DDBJ databases">
        <title>Genome Sequence of Cubamyces cubensis.</title>
        <authorList>
            <person name="Buettner E."/>
        </authorList>
    </citation>
    <scope>NUCLEOTIDE SEQUENCE</scope>
    <source>
        <strain evidence="2">MPL-01</strain>
    </source>
</reference>
<feature type="region of interest" description="Disordered" evidence="1">
    <location>
        <begin position="263"/>
        <end position="300"/>
    </location>
</feature>
<dbReference type="EMBL" id="JAPEVG010000099">
    <property type="protein sequence ID" value="KAJ8483163.1"/>
    <property type="molecule type" value="Genomic_DNA"/>
</dbReference>
<evidence type="ECO:0000313" key="2">
    <source>
        <dbReference type="EMBL" id="KAJ8483163.1"/>
    </source>
</evidence>
<dbReference type="Proteomes" id="UP001215151">
    <property type="component" value="Unassembled WGS sequence"/>
</dbReference>
<sequence>MPASRKKHARSKTAPKAKAVAIPTQPQKPRGRPRSLPEFEAIGEDLKTELTEFKCRWRILVQGKPRTCDDLVPAYLVADHIRTHIETDLREEEDRNATGEAIQKDVMGEQDLQQQMAEAEDTAQKGAAEGPKDEAEKDDGVICKWAGCKAKTTIARAGMSRHVKGHLDLIQLTCIWCGRRGRRDSYRRRHDSARTCGKRQARLTLLVTGSYEVFEKTMQELCDRGGSPSEIARIVQEYVQEDAIVSNVASHFRCRYDIDIVPPPSSESAPSPADSSGPMTPPPNEPQAGGSNSTPSYDHPQFDFLASYPPSFNNGLLFPGMAPHQPTAFQAIGLDPAPLYAHPQFDFLSSDPPSFNDGSLFPVMAPHQRTVYVDADALPICGTSGAVLPDTLSAAEPSQWDEWITYR</sequence>